<name>A0A4Q6XC97_9GAMM</name>
<dbReference type="EMBL" id="SGIM01000003">
    <property type="protein sequence ID" value="RZF54654.1"/>
    <property type="molecule type" value="Genomic_DNA"/>
</dbReference>
<keyword evidence="3" id="KW-1185">Reference proteome</keyword>
<keyword evidence="1" id="KW-0812">Transmembrane</keyword>
<protein>
    <submittedName>
        <fullName evidence="2">Uncharacterized protein</fullName>
    </submittedName>
</protein>
<evidence type="ECO:0000313" key="3">
    <source>
        <dbReference type="Proteomes" id="UP000292110"/>
    </source>
</evidence>
<feature type="transmembrane region" description="Helical" evidence="1">
    <location>
        <begin position="75"/>
        <end position="94"/>
    </location>
</feature>
<dbReference type="AlphaFoldDB" id="A0A4Q6XC97"/>
<feature type="transmembrane region" description="Helical" evidence="1">
    <location>
        <begin position="39"/>
        <end position="55"/>
    </location>
</feature>
<proteinExistence type="predicted"/>
<comment type="caution">
    <text evidence="2">The sequence shown here is derived from an EMBL/GenBank/DDBJ whole genome shotgun (WGS) entry which is preliminary data.</text>
</comment>
<keyword evidence="1" id="KW-0472">Membrane</keyword>
<dbReference type="Proteomes" id="UP000292110">
    <property type="component" value="Unassembled WGS sequence"/>
</dbReference>
<accession>A0A4Q6XC97</accession>
<feature type="transmembrane region" description="Helical" evidence="1">
    <location>
        <begin position="6"/>
        <end position="32"/>
    </location>
</feature>
<organism evidence="2 3">
    <name type="scientific">Acinetobacter halotolerans</name>
    <dbReference type="NCBI Taxonomy" id="1752076"/>
    <lineage>
        <taxon>Bacteria</taxon>
        <taxon>Pseudomonadati</taxon>
        <taxon>Pseudomonadota</taxon>
        <taxon>Gammaproteobacteria</taxon>
        <taxon>Moraxellales</taxon>
        <taxon>Moraxellaceae</taxon>
        <taxon>Acinetobacter</taxon>
    </lineage>
</organism>
<evidence type="ECO:0000313" key="2">
    <source>
        <dbReference type="EMBL" id="RZF54654.1"/>
    </source>
</evidence>
<reference evidence="2 3" key="1">
    <citation type="submission" date="2019-02" db="EMBL/GenBank/DDBJ databases">
        <title>The draft genome of Acinetobacter halotolerans strain JCM 31009.</title>
        <authorList>
            <person name="Qin J."/>
            <person name="Feng Y."/>
            <person name="Nemec A."/>
            <person name="Zong Z."/>
        </authorList>
    </citation>
    <scope>NUCLEOTIDE SEQUENCE [LARGE SCALE GENOMIC DNA]</scope>
    <source>
        <strain evidence="2 3">JCM 31009</strain>
    </source>
</reference>
<keyword evidence="1" id="KW-1133">Transmembrane helix</keyword>
<evidence type="ECO:0000256" key="1">
    <source>
        <dbReference type="SAM" id="Phobius"/>
    </source>
</evidence>
<sequence length="124" mass="14530">MSVAGSGVGFILIFFIYFVVTLPLLILVSFFIKALRQKLFIFSSILSILFIPSLYRNVHFAVENNIWGNAQLHGLIWLFFSTILLVILLIYYVLRKDHFFKFLWYSFISIVFMNLVATIFLFSK</sequence>
<gene>
    <name evidence="2" type="ORF">EXE30_05370</name>
</gene>
<feature type="transmembrane region" description="Helical" evidence="1">
    <location>
        <begin position="103"/>
        <end position="122"/>
    </location>
</feature>